<dbReference type="PROSITE" id="PS50977">
    <property type="entry name" value="HTH_TETR_2"/>
    <property type="match status" value="1"/>
</dbReference>
<dbReference type="InterPro" id="IPR036271">
    <property type="entry name" value="Tet_transcr_reg_TetR-rel_C_sf"/>
</dbReference>
<dbReference type="PRINTS" id="PR00455">
    <property type="entry name" value="HTHTETR"/>
</dbReference>
<feature type="DNA-binding region" description="H-T-H motif" evidence="4">
    <location>
        <begin position="43"/>
        <end position="62"/>
    </location>
</feature>
<feature type="domain" description="HTH tetR-type" evidence="5">
    <location>
        <begin position="20"/>
        <end position="80"/>
    </location>
</feature>
<dbReference type="Pfam" id="PF16859">
    <property type="entry name" value="TetR_C_11"/>
    <property type="match status" value="1"/>
</dbReference>
<gene>
    <name evidence="6" type="ORF">SAMN05443377_1334</name>
</gene>
<dbReference type="Gene3D" id="1.10.357.10">
    <property type="entry name" value="Tetracycline Repressor, domain 2"/>
    <property type="match status" value="1"/>
</dbReference>
<keyword evidence="2 4" id="KW-0238">DNA-binding</keyword>
<evidence type="ECO:0000256" key="2">
    <source>
        <dbReference type="ARBA" id="ARBA00023125"/>
    </source>
</evidence>
<name>A0A1H9U0D4_9ACTN</name>
<dbReference type="InterPro" id="IPR001647">
    <property type="entry name" value="HTH_TetR"/>
</dbReference>
<reference evidence="6 7" key="1">
    <citation type="submission" date="2016-10" db="EMBL/GenBank/DDBJ databases">
        <authorList>
            <person name="de Groot N.N."/>
        </authorList>
    </citation>
    <scope>NUCLEOTIDE SEQUENCE [LARGE SCALE GENOMIC DNA]</scope>
    <source>
        <strain evidence="6 7">DSM 16859</strain>
    </source>
</reference>
<keyword evidence="3" id="KW-0804">Transcription</keyword>
<sequence>MVPVSHHPGRKERTGRPVDDELTARILEVGTELLNRNGFAAFNVEEVARQAGCGKAAIYRRYPRKAALAAAIIESHAVIGELPNSGSLREDLLAHALQNQSNQEGFDFSSGHGMQAIFEPEVYPLVRDSLIRRRRERGRALIARGIERGELGANVEPDIILDTLAGLTMYRQMVKGTQIDPRHYLDVIDALLAQPPRSIAGDEGEH</sequence>
<dbReference type="PANTHER" id="PTHR30055:SF148">
    <property type="entry name" value="TETR-FAMILY TRANSCRIPTIONAL REGULATOR"/>
    <property type="match status" value="1"/>
</dbReference>
<dbReference type="Gene3D" id="1.10.10.60">
    <property type="entry name" value="Homeodomain-like"/>
    <property type="match status" value="1"/>
</dbReference>
<dbReference type="EMBL" id="FOGZ01000033">
    <property type="protein sequence ID" value="SES02634.1"/>
    <property type="molecule type" value="Genomic_DNA"/>
</dbReference>
<dbReference type="Proteomes" id="UP000198815">
    <property type="component" value="Unassembled WGS sequence"/>
</dbReference>
<dbReference type="InterPro" id="IPR011075">
    <property type="entry name" value="TetR_C"/>
</dbReference>
<accession>A0A1H9U0D4</accession>
<proteinExistence type="predicted"/>
<dbReference type="Pfam" id="PF00440">
    <property type="entry name" value="TetR_N"/>
    <property type="match status" value="1"/>
</dbReference>
<dbReference type="STRING" id="64702.SAMN05443377_1334"/>
<evidence type="ECO:0000256" key="1">
    <source>
        <dbReference type="ARBA" id="ARBA00023015"/>
    </source>
</evidence>
<protein>
    <submittedName>
        <fullName evidence="6">DNA-binding transcriptional regulator, AcrR family</fullName>
    </submittedName>
</protein>
<dbReference type="AlphaFoldDB" id="A0A1H9U0D4"/>
<dbReference type="GO" id="GO:0003700">
    <property type="term" value="F:DNA-binding transcription factor activity"/>
    <property type="evidence" value="ECO:0007669"/>
    <property type="project" value="TreeGrafter"/>
</dbReference>
<dbReference type="SUPFAM" id="SSF48498">
    <property type="entry name" value="Tetracyclin repressor-like, C-terminal domain"/>
    <property type="match status" value="1"/>
</dbReference>
<evidence type="ECO:0000256" key="3">
    <source>
        <dbReference type="ARBA" id="ARBA00023163"/>
    </source>
</evidence>
<dbReference type="InterPro" id="IPR009057">
    <property type="entry name" value="Homeodomain-like_sf"/>
</dbReference>
<dbReference type="InterPro" id="IPR050109">
    <property type="entry name" value="HTH-type_TetR-like_transc_reg"/>
</dbReference>
<organism evidence="6 7">
    <name type="scientific">Propionibacterium cyclohexanicum</name>
    <dbReference type="NCBI Taxonomy" id="64702"/>
    <lineage>
        <taxon>Bacteria</taxon>
        <taxon>Bacillati</taxon>
        <taxon>Actinomycetota</taxon>
        <taxon>Actinomycetes</taxon>
        <taxon>Propionibacteriales</taxon>
        <taxon>Propionibacteriaceae</taxon>
        <taxon>Propionibacterium</taxon>
    </lineage>
</organism>
<evidence type="ECO:0000256" key="4">
    <source>
        <dbReference type="PROSITE-ProRule" id="PRU00335"/>
    </source>
</evidence>
<keyword evidence="1" id="KW-0805">Transcription regulation</keyword>
<dbReference type="SUPFAM" id="SSF46689">
    <property type="entry name" value="Homeodomain-like"/>
    <property type="match status" value="1"/>
</dbReference>
<dbReference type="GO" id="GO:0000976">
    <property type="term" value="F:transcription cis-regulatory region binding"/>
    <property type="evidence" value="ECO:0007669"/>
    <property type="project" value="TreeGrafter"/>
</dbReference>
<keyword evidence="7" id="KW-1185">Reference proteome</keyword>
<dbReference type="PANTHER" id="PTHR30055">
    <property type="entry name" value="HTH-TYPE TRANSCRIPTIONAL REGULATOR RUTR"/>
    <property type="match status" value="1"/>
</dbReference>
<evidence type="ECO:0000259" key="5">
    <source>
        <dbReference type="PROSITE" id="PS50977"/>
    </source>
</evidence>
<evidence type="ECO:0000313" key="6">
    <source>
        <dbReference type="EMBL" id="SES02634.1"/>
    </source>
</evidence>
<evidence type="ECO:0000313" key="7">
    <source>
        <dbReference type="Proteomes" id="UP000198815"/>
    </source>
</evidence>